<evidence type="ECO:0000313" key="1">
    <source>
        <dbReference type="EMBL" id="JAH21451.1"/>
    </source>
</evidence>
<dbReference type="EMBL" id="GBXM01087126">
    <property type="protein sequence ID" value="JAH21451.1"/>
    <property type="molecule type" value="Transcribed_RNA"/>
</dbReference>
<organism evidence="1">
    <name type="scientific">Anguilla anguilla</name>
    <name type="common">European freshwater eel</name>
    <name type="synonym">Muraena anguilla</name>
    <dbReference type="NCBI Taxonomy" id="7936"/>
    <lineage>
        <taxon>Eukaryota</taxon>
        <taxon>Metazoa</taxon>
        <taxon>Chordata</taxon>
        <taxon>Craniata</taxon>
        <taxon>Vertebrata</taxon>
        <taxon>Euteleostomi</taxon>
        <taxon>Actinopterygii</taxon>
        <taxon>Neopterygii</taxon>
        <taxon>Teleostei</taxon>
        <taxon>Anguilliformes</taxon>
        <taxon>Anguillidae</taxon>
        <taxon>Anguilla</taxon>
    </lineage>
</organism>
<accession>A0A0E9QWX7</accession>
<protein>
    <submittedName>
        <fullName evidence="1">Uncharacterized protein</fullName>
    </submittedName>
</protein>
<reference evidence="1" key="1">
    <citation type="submission" date="2014-11" db="EMBL/GenBank/DDBJ databases">
        <authorList>
            <person name="Amaro Gonzalez C."/>
        </authorList>
    </citation>
    <scope>NUCLEOTIDE SEQUENCE</scope>
</reference>
<reference evidence="1" key="2">
    <citation type="journal article" date="2015" name="Fish Shellfish Immunol.">
        <title>Early steps in the European eel (Anguilla anguilla)-Vibrio vulnificus interaction in the gills: Role of the RtxA13 toxin.</title>
        <authorList>
            <person name="Callol A."/>
            <person name="Pajuelo D."/>
            <person name="Ebbesson L."/>
            <person name="Teles M."/>
            <person name="MacKenzie S."/>
            <person name="Amaro C."/>
        </authorList>
    </citation>
    <scope>NUCLEOTIDE SEQUENCE</scope>
</reference>
<sequence>MISSVPCSDRNVNSALCQLSFLFKSDSIISVDVSSSTLRG</sequence>
<name>A0A0E9QWX7_ANGAN</name>
<dbReference type="AlphaFoldDB" id="A0A0E9QWX7"/>
<proteinExistence type="predicted"/>